<dbReference type="PANTHER" id="PTHR30419:SF8">
    <property type="entry name" value="NITROGEN ASSIMILATION TRANSCRIPTIONAL ACTIVATOR-RELATED"/>
    <property type="match status" value="1"/>
</dbReference>
<dbReference type="Proteomes" id="UP000568839">
    <property type="component" value="Unassembled WGS sequence"/>
</dbReference>
<keyword evidence="2" id="KW-0805">Transcription regulation</keyword>
<evidence type="ECO:0000259" key="5">
    <source>
        <dbReference type="PROSITE" id="PS50931"/>
    </source>
</evidence>
<dbReference type="InterPro" id="IPR005119">
    <property type="entry name" value="LysR_subst-bd"/>
</dbReference>
<keyword evidence="4" id="KW-0804">Transcription</keyword>
<dbReference type="SUPFAM" id="SSF53850">
    <property type="entry name" value="Periplasmic binding protein-like II"/>
    <property type="match status" value="1"/>
</dbReference>
<reference evidence="6 7" key="1">
    <citation type="submission" date="2020-08" db="EMBL/GenBank/DDBJ databases">
        <title>Genomic Encyclopedia of Type Strains, Phase IV (KMG-IV): sequencing the most valuable type-strain genomes for metagenomic binning, comparative biology and taxonomic classification.</title>
        <authorList>
            <person name="Goeker M."/>
        </authorList>
    </citation>
    <scope>NUCLEOTIDE SEQUENCE [LARGE SCALE GENOMIC DNA]</scope>
    <source>
        <strain evidence="6 7">DSM 21769</strain>
    </source>
</reference>
<accession>A0A841Q2N8</accession>
<keyword evidence="7" id="KW-1185">Reference proteome</keyword>
<comment type="caution">
    <text evidence="6">The sequence shown here is derived from an EMBL/GenBank/DDBJ whole genome shotgun (WGS) entry which is preliminary data.</text>
</comment>
<dbReference type="Gene3D" id="1.10.10.10">
    <property type="entry name" value="Winged helix-like DNA-binding domain superfamily/Winged helix DNA-binding domain"/>
    <property type="match status" value="1"/>
</dbReference>
<dbReference type="AlphaFoldDB" id="A0A841Q2N8"/>
<proteinExistence type="inferred from homology"/>
<dbReference type="CDD" id="cd08438">
    <property type="entry name" value="PBP2_CidR"/>
    <property type="match status" value="1"/>
</dbReference>
<keyword evidence="3 6" id="KW-0238">DNA-binding</keyword>
<feature type="domain" description="HTH lysR-type" evidence="5">
    <location>
        <begin position="1"/>
        <end position="58"/>
    </location>
</feature>
<gene>
    <name evidence="6" type="ORF">HNR44_002948</name>
</gene>
<dbReference type="GO" id="GO:0003677">
    <property type="term" value="F:DNA binding"/>
    <property type="evidence" value="ECO:0007669"/>
    <property type="project" value="UniProtKB-KW"/>
</dbReference>
<dbReference type="InterPro" id="IPR036388">
    <property type="entry name" value="WH-like_DNA-bd_sf"/>
</dbReference>
<dbReference type="InterPro" id="IPR000847">
    <property type="entry name" value="LysR_HTH_N"/>
</dbReference>
<dbReference type="EMBL" id="JACHHJ010000004">
    <property type="protein sequence ID" value="MBB6450958.1"/>
    <property type="molecule type" value="Genomic_DNA"/>
</dbReference>
<dbReference type="PANTHER" id="PTHR30419">
    <property type="entry name" value="HTH-TYPE TRANSCRIPTIONAL REGULATOR YBHD"/>
    <property type="match status" value="1"/>
</dbReference>
<dbReference type="InterPro" id="IPR050950">
    <property type="entry name" value="HTH-type_LysR_regulators"/>
</dbReference>
<dbReference type="Pfam" id="PF00126">
    <property type="entry name" value="HTH_1"/>
    <property type="match status" value="1"/>
</dbReference>
<protein>
    <submittedName>
        <fullName evidence="6">DNA-binding transcriptional LysR family regulator</fullName>
    </submittedName>
</protein>
<dbReference type="SUPFAM" id="SSF46785">
    <property type="entry name" value="Winged helix' DNA-binding domain"/>
    <property type="match status" value="1"/>
</dbReference>
<dbReference type="Pfam" id="PF03466">
    <property type="entry name" value="LysR_substrate"/>
    <property type="match status" value="1"/>
</dbReference>
<dbReference type="Gene3D" id="3.40.190.290">
    <property type="match status" value="1"/>
</dbReference>
<evidence type="ECO:0000256" key="3">
    <source>
        <dbReference type="ARBA" id="ARBA00023125"/>
    </source>
</evidence>
<dbReference type="RefSeq" id="WP_184405008.1">
    <property type="nucleotide sequence ID" value="NZ_JACHHJ010000004.1"/>
</dbReference>
<sequence length="304" mass="35051">MEIKQLRFFLEVYKQKSFSKASETLHISQPTLSKVIHQLEEELGIRLFDRSTRHLQVTEEGEMMRTHAHKVMREVEDMQKAANDIRLRKKGSFHFGLPPVIGSSFFPNVIADFIKRYPEVDMHIVEEGAKVMEQSLLEGNIDVGVGILPVDHEQFEVLPIVEKKLQLVVSSSHALAKRERVEMRELKNEHFLLFLKGFSLYDRVRDACIQAGFEPNIINESTQWDFLIKMAKENLGITFLPETVFAEADLSGTSVIDIENPQILWSLAIIWRKDSYQSHAAKEWVQFVKKTFADQGPTWAPNKT</sequence>
<comment type="similarity">
    <text evidence="1">Belongs to the LysR transcriptional regulatory family.</text>
</comment>
<evidence type="ECO:0000256" key="1">
    <source>
        <dbReference type="ARBA" id="ARBA00009437"/>
    </source>
</evidence>
<dbReference type="PROSITE" id="PS50931">
    <property type="entry name" value="HTH_LYSR"/>
    <property type="match status" value="1"/>
</dbReference>
<evidence type="ECO:0000313" key="6">
    <source>
        <dbReference type="EMBL" id="MBB6450958.1"/>
    </source>
</evidence>
<dbReference type="GO" id="GO:0003700">
    <property type="term" value="F:DNA-binding transcription factor activity"/>
    <property type="evidence" value="ECO:0007669"/>
    <property type="project" value="InterPro"/>
</dbReference>
<dbReference type="FunFam" id="1.10.10.10:FF:000001">
    <property type="entry name" value="LysR family transcriptional regulator"/>
    <property type="match status" value="1"/>
</dbReference>
<evidence type="ECO:0000256" key="2">
    <source>
        <dbReference type="ARBA" id="ARBA00023015"/>
    </source>
</evidence>
<evidence type="ECO:0000313" key="7">
    <source>
        <dbReference type="Proteomes" id="UP000568839"/>
    </source>
</evidence>
<dbReference type="GO" id="GO:0005829">
    <property type="term" value="C:cytosol"/>
    <property type="evidence" value="ECO:0007669"/>
    <property type="project" value="TreeGrafter"/>
</dbReference>
<organism evidence="6 7">
    <name type="scientific">Geomicrobium halophilum</name>
    <dbReference type="NCBI Taxonomy" id="549000"/>
    <lineage>
        <taxon>Bacteria</taxon>
        <taxon>Bacillati</taxon>
        <taxon>Bacillota</taxon>
        <taxon>Bacilli</taxon>
        <taxon>Bacillales</taxon>
        <taxon>Geomicrobium</taxon>
    </lineage>
</organism>
<dbReference type="PRINTS" id="PR00039">
    <property type="entry name" value="HTHLYSR"/>
</dbReference>
<name>A0A841Q2N8_9BACL</name>
<dbReference type="InterPro" id="IPR036390">
    <property type="entry name" value="WH_DNA-bd_sf"/>
</dbReference>
<evidence type="ECO:0000256" key="4">
    <source>
        <dbReference type="ARBA" id="ARBA00023163"/>
    </source>
</evidence>